<feature type="domain" description="C3H1-type" evidence="7">
    <location>
        <begin position="232"/>
        <end position="259"/>
    </location>
</feature>
<feature type="compositionally biased region" description="Low complexity" evidence="6">
    <location>
        <begin position="207"/>
        <end position="224"/>
    </location>
</feature>
<dbReference type="InterPro" id="IPR043128">
    <property type="entry name" value="Rev_trsase/Diguanyl_cyclase"/>
</dbReference>
<proteinExistence type="predicted"/>
<dbReference type="SUPFAM" id="SSF56349">
    <property type="entry name" value="DNA breaking-rejoining enzymes"/>
    <property type="match status" value="1"/>
</dbReference>
<dbReference type="GO" id="GO:0008270">
    <property type="term" value="F:zinc ion binding"/>
    <property type="evidence" value="ECO:0007669"/>
    <property type="project" value="UniProtKB-KW"/>
</dbReference>
<dbReference type="Gene3D" id="3.30.70.270">
    <property type="match status" value="1"/>
</dbReference>
<keyword evidence="3 5" id="KW-0862">Zinc</keyword>
<feature type="zinc finger region" description="C3H1-type" evidence="5">
    <location>
        <begin position="232"/>
        <end position="259"/>
    </location>
</feature>
<dbReference type="PROSITE" id="PS50103">
    <property type="entry name" value="ZF_C3H1"/>
    <property type="match status" value="1"/>
</dbReference>
<dbReference type="SMART" id="SM00356">
    <property type="entry name" value="ZnF_C3H1"/>
    <property type="match status" value="1"/>
</dbReference>
<dbReference type="Gene3D" id="3.10.10.10">
    <property type="entry name" value="HIV Type 1 Reverse Transcriptase, subunit A, domain 1"/>
    <property type="match status" value="1"/>
</dbReference>
<evidence type="ECO:0000256" key="5">
    <source>
        <dbReference type="PROSITE-ProRule" id="PRU00723"/>
    </source>
</evidence>
<evidence type="ECO:0000256" key="3">
    <source>
        <dbReference type="ARBA" id="ARBA00022833"/>
    </source>
</evidence>
<dbReference type="AlphaFoldDB" id="A0A7J6U8X7"/>
<feature type="region of interest" description="Disordered" evidence="6">
    <location>
        <begin position="256"/>
        <end position="322"/>
    </location>
</feature>
<dbReference type="InterPro" id="IPR000571">
    <property type="entry name" value="Znf_CCCH"/>
</dbReference>
<dbReference type="Gene3D" id="1.10.443.10">
    <property type="entry name" value="Intergrase catalytic core"/>
    <property type="match status" value="1"/>
</dbReference>
<dbReference type="InterPro" id="IPR011010">
    <property type="entry name" value="DNA_brk_join_enz"/>
</dbReference>
<dbReference type="InterPro" id="IPR013762">
    <property type="entry name" value="Integrase-like_cat_sf"/>
</dbReference>
<evidence type="ECO:0000256" key="1">
    <source>
        <dbReference type="ARBA" id="ARBA00022723"/>
    </source>
</evidence>
<keyword evidence="4" id="KW-0233">DNA recombination</keyword>
<dbReference type="InterPro" id="IPR052925">
    <property type="entry name" value="Phage_Integrase-like_Recomb"/>
</dbReference>
<dbReference type="Proteomes" id="UP000574390">
    <property type="component" value="Unassembled WGS sequence"/>
</dbReference>
<sequence>MCNRALAEKEAKKETKELNADDMTRMLTDFQALHGSTPPPPLVTTKPSIIQKMKRPDQGVCMDLNEFLPRREAPSPLSPEDSRSFKLTSSGQLIASGGEKRKLSGFTELSVALFRWGVTYSVVHPPVIGGSPSDVGLSLCDVLAYWRRLVDFLPAIGAPAIIDYDAKYRSAIAQLVTTRTHSVSHMLCEDVLPTIMSAALARATVVSSRPSQQQITSPQSTPTNSSPPPTESPRDRLCRHFLRGDCRFGDSCRFSHSVNGSGRQPQRATPYGRPSQGRNHVSGDPTPPSSTVPVGAPANDVPYQDGSGVKAHLPSSAHTRSDIGPDKASFVRLLVHTVSEYNLEGIVKTCTAGDGSIKPESVQSLVDSCSTAADSLLRSLEESRNVSPRPCTSSSTIRPEVLRFLSDIFDKGNDDDLASEVDSGVNLGFEGGLRRSGVFPAAKATKKPDGDADFFQEYSAGRLRPGNYFSAPDAVSAIKSVVDEELRLGRVRELHSDEARQCGRFFSRLAAVPKGKLAPDGVSQLYRLVEDFKRSGANARIVPVERTTHPTLNDICLLLKSVIFRDGCYKKYSATVVDIKGAYRHLFMSESNRRFCCFSLDGHHYENLAVPFGVATAGWAFCRLSSKVLRICNSILEALSPSLAAAGWVYIDDFCWLLPEESASLLTSCLLVLFPLLGINLSWDKCNLTTTHFRFIGFDVTIDGPNTDGHAASTSKQYDSIELFYKEVVSSAAVPFPASGHSLALFAYAMSRAGYKFATVSSYLSAMVSRNRLYGNDLSSQDEFILKMAKKSASKICVHDVDQKLPLTRDQVTQLGALDPLGGNIVVTASLCGIFALLRGDEIINLNFEDLQLCDRLGKRVARIIVRQSKIDQAGRGESVLVSCVRGRPFDASCFSHCAYHRLLILAASHKQSSSPLFEYNGGRLSHDIFMSEFRLLLSRLGMSTETLEDYGLHSLRRTGATLCYLSAVRDHTIREQGRWSSECVYEYLVDASLAERVTLAERMM</sequence>
<evidence type="ECO:0000256" key="2">
    <source>
        <dbReference type="ARBA" id="ARBA00022771"/>
    </source>
</evidence>
<dbReference type="InterPro" id="IPR041367">
    <property type="entry name" value="Znf-CCCH_4"/>
</dbReference>
<comment type="caution">
    <text evidence="8">The sequence shown here is derived from an EMBL/GenBank/DDBJ whole genome shotgun (WGS) entry which is preliminary data.</text>
</comment>
<dbReference type="Gene3D" id="4.10.1000.10">
    <property type="entry name" value="Zinc finger, CCCH-type"/>
    <property type="match status" value="1"/>
</dbReference>
<dbReference type="PANTHER" id="PTHR34605">
    <property type="entry name" value="PHAGE_INTEGRASE DOMAIN-CONTAINING PROTEIN"/>
    <property type="match status" value="1"/>
</dbReference>
<evidence type="ECO:0000259" key="7">
    <source>
        <dbReference type="PROSITE" id="PS50103"/>
    </source>
</evidence>
<dbReference type="GO" id="GO:0015074">
    <property type="term" value="P:DNA integration"/>
    <property type="evidence" value="ECO:0007669"/>
    <property type="project" value="InterPro"/>
</dbReference>
<dbReference type="SUPFAM" id="SSF56672">
    <property type="entry name" value="DNA/RNA polymerases"/>
    <property type="match status" value="1"/>
</dbReference>
<keyword evidence="1 5" id="KW-0479">Metal-binding</keyword>
<dbReference type="EMBL" id="JABANM010001565">
    <property type="protein sequence ID" value="KAF4754063.1"/>
    <property type="molecule type" value="Genomic_DNA"/>
</dbReference>
<organism evidence="8 9">
    <name type="scientific">Perkinsus olseni</name>
    <name type="common">Perkinsus atlanticus</name>
    <dbReference type="NCBI Taxonomy" id="32597"/>
    <lineage>
        <taxon>Eukaryota</taxon>
        <taxon>Sar</taxon>
        <taxon>Alveolata</taxon>
        <taxon>Perkinsozoa</taxon>
        <taxon>Perkinsea</taxon>
        <taxon>Perkinsida</taxon>
        <taxon>Perkinsidae</taxon>
        <taxon>Perkinsus</taxon>
    </lineage>
</organism>
<name>A0A7J6U8X7_PEROL</name>
<reference evidence="8 9" key="1">
    <citation type="submission" date="2020-04" db="EMBL/GenBank/DDBJ databases">
        <title>Perkinsus olseni comparative genomics.</title>
        <authorList>
            <person name="Bogema D.R."/>
        </authorList>
    </citation>
    <scope>NUCLEOTIDE SEQUENCE [LARGE SCALE GENOMIC DNA]</scope>
    <source>
        <strain evidence="8">ATCC PRA-205</strain>
    </source>
</reference>
<dbReference type="GO" id="GO:0003677">
    <property type="term" value="F:DNA binding"/>
    <property type="evidence" value="ECO:0007669"/>
    <property type="project" value="InterPro"/>
</dbReference>
<dbReference type="SUPFAM" id="SSF90229">
    <property type="entry name" value="CCCH zinc finger"/>
    <property type="match status" value="1"/>
</dbReference>
<accession>A0A7J6U8X7</accession>
<dbReference type="InterPro" id="IPR043502">
    <property type="entry name" value="DNA/RNA_pol_sf"/>
</dbReference>
<dbReference type="Pfam" id="PF18044">
    <property type="entry name" value="zf-CCCH_4"/>
    <property type="match status" value="1"/>
</dbReference>
<feature type="compositionally biased region" description="Polar residues" evidence="6">
    <location>
        <begin position="256"/>
        <end position="267"/>
    </location>
</feature>
<dbReference type="InterPro" id="IPR036855">
    <property type="entry name" value="Znf_CCCH_sf"/>
</dbReference>
<evidence type="ECO:0000256" key="6">
    <source>
        <dbReference type="SAM" id="MobiDB-lite"/>
    </source>
</evidence>
<protein>
    <recommendedName>
        <fullName evidence="7">C3H1-type domain-containing protein</fullName>
    </recommendedName>
</protein>
<keyword evidence="2 5" id="KW-0863">Zinc-finger</keyword>
<evidence type="ECO:0000313" key="8">
    <source>
        <dbReference type="EMBL" id="KAF4754063.1"/>
    </source>
</evidence>
<gene>
    <name evidence="8" type="ORF">FOZ62_024433</name>
</gene>
<evidence type="ECO:0000313" key="9">
    <source>
        <dbReference type="Proteomes" id="UP000574390"/>
    </source>
</evidence>
<dbReference type="PANTHER" id="PTHR34605:SF3">
    <property type="entry name" value="P CELL-TYPE AGGLUTINATION PROTEIN MAP4-LIKE-RELATED"/>
    <property type="match status" value="1"/>
</dbReference>
<dbReference type="GO" id="GO:0006310">
    <property type="term" value="P:DNA recombination"/>
    <property type="evidence" value="ECO:0007669"/>
    <property type="project" value="UniProtKB-KW"/>
</dbReference>
<feature type="non-terminal residue" evidence="8">
    <location>
        <position position="1005"/>
    </location>
</feature>
<feature type="region of interest" description="Disordered" evidence="6">
    <location>
        <begin position="206"/>
        <end position="236"/>
    </location>
</feature>
<evidence type="ECO:0000256" key="4">
    <source>
        <dbReference type="ARBA" id="ARBA00023172"/>
    </source>
</evidence>